<dbReference type="SMART" id="SM00487">
    <property type="entry name" value="DEXDc"/>
    <property type="match status" value="1"/>
</dbReference>
<feature type="compositionally biased region" description="Low complexity" evidence="7">
    <location>
        <begin position="1098"/>
        <end position="1111"/>
    </location>
</feature>
<dbReference type="SMART" id="SM00490">
    <property type="entry name" value="HELICc"/>
    <property type="match status" value="1"/>
</dbReference>
<feature type="compositionally biased region" description="Low complexity" evidence="7">
    <location>
        <begin position="1049"/>
        <end position="1063"/>
    </location>
</feature>
<feature type="domain" description="Helicase ATP-binding" evidence="8">
    <location>
        <begin position="300"/>
        <end position="475"/>
    </location>
</feature>
<dbReference type="GO" id="GO:0005524">
    <property type="term" value="F:ATP binding"/>
    <property type="evidence" value="ECO:0007669"/>
    <property type="project" value="UniProtKB-KW"/>
</dbReference>
<dbReference type="FunFam" id="3.40.50.300:FF:000079">
    <property type="entry name" value="probable ATP-dependent RNA helicase DDX17"/>
    <property type="match status" value="1"/>
</dbReference>
<sequence>MSDQKRQFPYYSDVPDVELKKQALEHVNPGFERNEPRTFEAPVSVQEAEQETFTDFARWTEAQIKTFLDQRGEDYDDCKSYDNLVLRAQECEYVSGAATKPSDSAQVEAANAAEEDDPLESFMAEMQAEAKAAKPAVQQPKQGLELDEEDNVADYLEARRQNASRAAATQAMASADASGYGSDEEVYATARAVDDADGYDGAEIADATDRKKIEPLPALDHANMEYDDFAKNFYEEAPALKSQTFAEMASMRAQLGIRVSGFDAPKPVVTFEQCGFDSALMTIIKKSGYQKPTAIQAQALSAALSGRDVLGIAKTGSGKTAAFVLPMLVHIMDQPELEKGGGPIAIIVAPTRELSEQIHKESRRFSKPYNLRICAAFGGLSKYEQFKDLKAGAEVAVCTPGRMIDLIKMKACTCKRVTYLVFDEADRMFDMGFEPQVRSIIGQIRPDRQTLLFSATMPNKVERLVQDALTSPVRVTVGEVGAANDDIKQVAEVVEDSAKWAWLQSRLQQFIDAGDVLVFASTQARVDELSGQLQSTGIKAAAIHGAMDQHTRMQVLGDFKAGKHHVLVATDVAARGLDIKSIKTVVNVDAARDIDTHVHRVGRTGRAGDKDGVAYTLVTPSEARFAGSLVNSLAAANQEVPKALMDLASRDNRFRKGLGSTGPAGRGRGRGGAGRGRSQVGGAGLGFGAPGAHVGGSSQAVPASAAGLARAPAEQKTAAALEAGFARGGLESTVEGTLQPAPAPMPAASAAAAAPTPEAAPPPQQGVWGGASLKDMQTSRFKGQFVSSGTTGGDIGQKPLIVAAKQPSMQSTLPPPPAATQAPSFAFARKPVPSAAETATAQAAIAAAQSIAARLSQQAGAGPTASAPGSYGNQPYSYDEPKFQPSSLPGPPPVPISSSTGPQSDALAAAQAVAARLSAQSGLSGNTAPRSAAPGQPLPDVSLSAQPQQPESKQEAAIRAAEAVAARFSAQVAGPPAAAPASGNPYASTYGAANGHSISQSSSHGAQPALPQDPIAAAQAVAARLAGQLSQSGQPKLAMSAQPSGRSSASDPIAAAQAVAARLAARHGDVSIGGPPSNPYGTGQFSYDRLNEQALASRRAPQGPPRQQWQPGNSASSAVSQPYSYGSSNSQQGGSRYGSSQDSHQKSYGGARDHQRDRSGGGYGGGRDRGSGGYGGGRGRGGASGRAGEPGGSASAWADAIADMDRDR</sequence>
<dbReference type="PROSITE" id="PS51194">
    <property type="entry name" value="HELICASE_CTER"/>
    <property type="match status" value="1"/>
</dbReference>
<evidence type="ECO:0000259" key="8">
    <source>
        <dbReference type="PROSITE" id="PS51192"/>
    </source>
</evidence>
<gene>
    <name evidence="11" type="ORF">CVIRNUC_005415</name>
</gene>
<dbReference type="AlphaFoldDB" id="A0AAV1I5D5"/>
<evidence type="ECO:0000256" key="7">
    <source>
        <dbReference type="SAM" id="MobiDB-lite"/>
    </source>
</evidence>
<evidence type="ECO:0000256" key="5">
    <source>
        <dbReference type="ARBA" id="ARBA00022840"/>
    </source>
</evidence>
<feature type="compositionally biased region" description="Low complexity" evidence="7">
    <location>
        <begin position="1120"/>
        <end position="1142"/>
    </location>
</feature>
<dbReference type="PROSITE" id="PS51195">
    <property type="entry name" value="Q_MOTIF"/>
    <property type="match status" value="1"/>
</dbReference>
<feature type="domain" description="Helicase C-terminal" evidence="9">
    <location>
        <begin position="506"/>
        <end position="648"/>
    </location>
</feature>
<evidence type="ECO:0000256" key="4">
    <source>
        <dbReference type="ARBA" id="ARBA00022806"/>
    </source>
</evidence>
<evidence type="ECO:0000256" key="1">
    <source>
        <dbReference type="ARBA" id="ARBA00012552"/>
    </source>
</evidence>
<evidence type="ECO:0000256" key="6">
    <source>
        <dbReference type="PROSITE-ProRule" id="PRU00552"/>
    </source>
</evidence>
<evidence type="ECO:0000313" key="12">
    <source>
        <dbReference type="Proteomes" id="UP001314263"/>
    </source>
</evidence>
<dbReference type="InterPro" id="IPR014014">
    <property type="entry name" value="RNA_helicase_DEAD_Q_motif"/>
</dbReference>
<dbReference type="Pfam" id="PF00271">
    <property type="entry name" value="Helicase_C"/>
    <property type="match status" value="1"/>
</dbReference>
<dbReference type="InterPro" id="IPR000629">
    <property type="entry name" value="RNA-helicase_DEAD-box_CS"/>
</dbReference>
<reference evidence="11 12" key="1">
    <citation type="submission" date="2023-10" db="EMBL/GenBank/DDBJ databases">
        <authorList>
            <person name="Maclean D."/>
            <person name="Macfadyen A."/>
        </authorList>
    </citation>
    <scope>NUCLEOTIDE SEQUENCE [LARGE SCALE GENOMIC DNA]</scope>
</reference>
<dbReference type="GO" id="GO:0016787">
    <property type="term" value="F:hydrolase activity"/>
    <property type="evidence" value="ECO:0007669"/>
    <property type="project" value="UniProtKB-KW"/>
</dbReference>
<keyword evidence="12" id="KW-1185">Reference proteome</keyword>
<dbReference type="PROSITE" id="PS51192">
    <property type="entry name" value="HELICASE_ATP_BIND_1"/>
    <property type="match status" value="1"/>
</dbReference>
<feature type="compositionally biased region" description="Low complexity" evidence="7">
    <location>
        <begin position="859"/>
        <end position="872"/>
    </location>
</feature>
<feature type="compositionally biased region" description="Gly residues" evidence="7">
    <location>
        <begin position="659"/>
        <end position="685"/>
    </location>
</feature>
<feature type="compositionally biased region" description="Polar residues" evidence="7">
    <location>
        <begin position="996"/>
        <end position="1005"/>
    </location>
</feature>
<dbReference type="Gene3D" id="3.40.50.300">
    <property type="entry name" value="P-loop containing nucleotide triphosphate hydrolases"/>
    <property type="match status" value="2"/>
</dbReference>
<protein>
    <recommendedName>
        <fullName evidence="1">RNA helicase</fullName>
        <ecNumber evidence="1">3.6.4.13</ecNumber>
    </recommendedName>
</protein>
<feature type="domain" description="DEAD-box RNA helicase Q" evidence="10">
    <location>
        <begin position="269"/>
        <end position="297"/>
    </location>
</feature>
<feature type="compositionally biased region" description="Low complexity" evidence="7">
    <location>
        <begin position="746"/>
        <end position="757"/>
    </location>
</feature>
<keyword evidence="4" id="KW-0347">Helicase</keyword>
<dbReference type="PROSITE" id="PS00039">
    <property type="entry name" value="DEAD_ATP_HELICASE"/>
    <property type="match status" value="1"/>
</dbReference>
<evidence type="ECO:0000256" key="2">
    <source>
        <dbReference type="ARBA" id="ARBA00022741"/>
    </source>
</evidence>
<dbReference type="GO" id="GO:0003676">
    <property type="term" value="F:nucleic acid binding"/>
    <property type="evidence" value="ECO:0007669"/>
    <property type="project" value="InterPro"/>
</dbReference>
<dbReference type="Pfam" id="PF00270">
    <property type="entry name" value="DEAD"/>
    <property type="match status" value="1"/>
</dbReference>
<dbReference type="InterPro" id="IPR014001">
    <property type="entry name" value="Helicase_ATP-bd"/>
</dbReference>
<name>A0AAV1I5D5_9CHLO</name>
<feature type="compositionally biased region" description="Low complexity" evidence="7">
    <location>
        <begin position="955"/>
        <end position="988"/>
    </location>
</feature>
<dbReference type="SUPFAM" id="SSF52540">
    <property type="entry name" value="P-loop containing nucleoside triphosphate hydrolases"/>
    <property type="match status" value="2"/>
</dbReference>
<dbReference type="InterPro" id="IPR001650">
    <property type="entry name" value="Helicase_C-like"/>
</dbReference>
<keyword evidence="2" id="KW-0547">Nucleotide-binding</keyword>
<evidence type="ECO:0000313" key="11">
    <source>
        <dbReference type="EMBL" id="CAK0781590.1"/>
    </source>
</evidence>
<organism evidence="11 12">
    <name type="scientific">Coccomyxa viridis</name>
    <dbReference type="NCBI Taxonomy" id="1274662"/>
    <lineage>
        <taxon>Eukaryota</taxon>
        <taxon>Viridiplantae</taxon>
        <taxon>Chlorophyta</taxon>
        <taxon>core chlorophytes</taxon>
        <taxon>Trebouxiophyceae</taxon>
        <taxon>Trebouxiophyceae incertae sedis</taxon>
        <taxon>Coccomyxaceae</taxon>
        <taxon>Coccomyxa</taxon>
    </lineage>
</organism>
<dbReference type="EMBL" id="CAUYUE010000006">
    <property type="protein sequence ID" value="CAK0781590.1"/>
    <property type="molecule type" value="Genomic_DNA"/>
</dbReference>
<proteinExistence type="predicted"/>
<feature type="region of interest" description="Disordered" evidence="7">
    <location>
        <begin position="859"/>
        <end position="1013"/>
    </location>
</feature>
<dbReference type="InterPro" id="IPR027417">
    <property type="entry name" value="P-loop_NTPase"/>
</dbReference>
<dbReference type="CDD" id="cd18787">
    <property type="entry name" value="SF2_C_DEAD"/>
    <property type="match status" value="1"/>
</dbReference>
<keyword evidence="3" id="KW-0378">Hydrolase</keyword>
<feature type="compositionally biased region" description="Low complexity" evidence="7">
    <location>
        <begin position="896"/>
        <end position="921"/>
    </location>
</feature>
<dbReference type="InterPro" id="IPR011545">
    <property type="entry name" value="DEAD/DEAH_box_helicase_dom"/>
</dbReference>
<feature type="short sequence motif" description="Q motif" evidence="6">
    <location>
        <begin position="269"/>
        <end position="297"/>
    </location>
</feature>
<dbReference type="EC" id="3.6.4.13" evidence="1"/>
<feature type="region of interest" description="Disordered" evidence="7">
    <location>
        <begin position="735"/>
        <end position="771"/>
    </location>
</feature>
<evidence type="ECO:0000256" key="3">
    <source>
        <dbReference type="ARBA" id="ARBA00022801"/>
    </source>
</evidence>
<feature type="region of interest" description="Disordered" evidence="7">
    <location>
        <begin position="1025"/>
        <end position="1208"/>
    </location>
</feature>
<dbReference type="Proteomes" id="UP001314263">
    <property type="component" value="Unassembled WGS sequence"/>
</dbReference>
<evidence type="ECO:0000259" key="10">
    <source>
        <dbReference type="PROSITE" id="PS51195"/>
    </source>
</evidence>
<accession>A0AAV1I5D5</accession>
<feature type="region of interest" description="Disordered" evidence="7">
    <location>
        <begin position="653"/>
        <end position="685"/>
    </location>
</feature>
<comment type="caution">
    <text evidence="11">The sequence shown here is derived from an EMBL/GenBank/DDBJ whole genome shotgun (WGS) entry which is preliminary data.</text>
</comment>
<dbReference type="GO" id="GO:0003724">
    <property type="term" value="F:RNA helicase activity"/>
    <property type="evidence" value="ECO:0007669"/>
    <property type="project" value="UniProtKB-EC"/>
</dbReference>
<keyword evidence="5" id="KW-0067">ATP-binding</keyword>
<dbReference type="PANTHER" id="PTHR47958">
    <property type="entry name" value="ATP-DEPENDENT RNA HELICASE DBP3"/>
    <property type="match status" value="1"/>
</dbReference>
<evidence type="ECO:0000259" key="9">
    <source>
        <dbReference type="PROSITE" id="PS51194"/>
    </source>
</evidence>
<feature type="compositionally biased region" description="Gly residues" evidence="7">
    <location>
        <begin position="1160"/>
        <end position="1191"/>
    </location>
</feature>